<keyword evidence="1" id="KW-0812">Transmembrane</keyword>
<protein>
    <submittedName>
        <fullName evidence="2">Uncharacterized protein</fullName>
    </submittedName>
</protein>
<evidence type="ECO:0000256" key="1">
    <source>
        <dbReference type="SAM" id="Phobius"/>
    </source>
</evidence>
<sequence>MININTLLFLPVVFLFFISSIVFIVLNPISFIIPPTTSPDSYLTPRTSQSLRAKTSSIGKSKSAATVFKTGYKITFYLLDLQTYHPMAGILHQAMGTINYQCFVTSENVKDPAAIWEALNNYYKSTSNHNQNFILSKLALFGLIIGEPQQAHIKDKNRHSQLLVSKKHSMGREDNQWSH</sequence>
<keyword evidence="1" id="KW-0472">Membrane</keyword>
<proteinExistence type="predicted"/>
<accession>A0A0L6U7X7</accession>
<evidence type="ECO:0000313" key="2">
    <source>
        <dbReference type="EMBL" id="KNZ44659.1"/>
    </source>
</evidence>
<comment type="caution">
    <text evidence="2">The sequence shown here is derived from an EMBL/GenBank/DDBJ whole genome shotgun (WGS) entry which is preliminary data.</text>
</comment>
<reference evidence="2 3" key="1">
    <citation type="submission" date="2015-08" db="EMBL/GenBank/DDBJ databases">
        <title>Next Generation Sequencing and Analysis of the Genome of Puccinia sorghi L Schw, the Causal Agent of Maize Common Rust.</title>
        <authorList>
            <person name="Rochi L."/>
            <person name="Burguener G."/>
            <person name="Darino M."/>
            <person name="Turjanski A."/>
            <person name="Kreff E."/>
            <person name="Dieguez M.J."/>
            <person name="Sacco F."/>
        </authorList>
    </citation>
    <scope>NUCLEOTIDE SEQUENCE [LARGE SCALE GENOMIC DNA]</scope>
    <source>
        <strain evidence="2 3">RO10H11247</strain>
    </source>
</reference>
<dbReference type="Proteomes" id="UP000037035">
    <property type="component" value="Unassembled WGS sequence"/>
</dbReference>
<feature type="transmembrane region" description="Helical" evidence="1">
    <location>
        <begin position="7"/>
        <end position="26"/>
    </location>
</feature>
<dbReference type="EMBL" id="LAVV01014548">
    <property type="protein sequence ID" value="KNZ44659.1"/>
    <property type="molecule type" value="Genomic_DNA"/>
</dbReference>
<name>A0A0L6U7X7_9BASI</name>
<organism evidence="2 3">
    <name type="scientific">Puccinia sorghi</name>
    <dbReference type="NCBI Taxonomy" id="27349"/>
    <lineage>
        <taxon>Eukaryota</taxon>
        <taxon>Fungi</taxon>
        <taxon>Dikarya</taxon>
        <taxon>Basidiomycota</taxon>
        <taxon>Pucciniomycotina</taxon>
        <taxon>Pucciniomycetes</taxon>
        <taxon>Pucciniales</taxon>
        <taxon>Pucciniaceae</taxon>
        <taxon>Puccinia</taxon>
    </lineage>
</organism>
<keyword evidence="1" id="KW-1133">Transmembrane helix</keyword>
<evidence type="ECO:0000313" key="3">
    <source>
        <dbReference type="Proteomes" id="UP000037035"/>
    </source>
</evidence>
<keyword evidence="3" id="KW-1185">Reference proteome</keyword>
<dbReference type="VEuPathDB" id="FungiDB:VP01_894g1"/>
<dbReference type="AlphaFoldDB" id="A0A0L6U7X7"/>
<gene>
    <name evidence="2" type="ORF">VP01_894g1</name>
</gene>